<dbReference type="RefSeq" id="WP_137090057.1">
    <property type="nucleotide sequence ID" value="NZ_CP028923.1"/>
</dbReference>
<dbReference type="Proteomes" id="UP000298616">
    <property type="component" value="Chromosome"/>
</dbReference>
<feature type="transmembrane region" description="Helical" evidence="1">
    <location>
        <begin position="99"/>
        <end position="116"/>
    </location>
</feature>
<keyword evidence="1" id="KW-0812">Transmembrane</keyword>
<dbReference type="OrthoDB" id="6333271at2"/>
<evidence type="ECO:0000313" key="2">
    <source>
        <dbReference type="EMBL" id="QCK14467.1"/>
    </source>
</evidence>
<keyword evidence="3" id="KW-1185">Reference proteome</keyword>
<protein>
    <submittedName>
        <fullName evidence="2">Uncharacterized protein</fullName>
    </submittedName>
</protein>
<organism evidence="2 3">
    <name type="scientific">Mangrovivirga cuniculi</name>
    <dbReference type="NCBI Taxonomy" id="2715131"/>
    <lineage>
        <taxon>Bacteria</taxon>
        <taxon>Pseudomonadati</taxon>
        <taxon>Bacteroidota</taxon>
        <taxon>Cytophagia</taxon>
        <taxon>Cytophagales</taxon>
        <taxon>Mangrovivirgaceae</taxon>
        <taxon>Mangrovivirga</taxon>
    </lineage>
</organism>
<proteinExistence type="predicted"/>
<keyword evidence="1" id="KW-1133">Transmembrane helix</keyword>
<evidence type="ECO:0000256" key="1">
    <source>
        <dbReference type="SAM" id="Phobius"/>
    </source>
</evidence>
<name>A0A4D7JIF6_9BACT</name>
<dbReference type="AlphaFoldDB" id="A0A4D7JIF6"/>
<dbReference type="EMBL" id="CP028923">
    <property type="protein sequence ID" value="QCK14467.1"/>
    <property type="molecule type" value="Genomic_DNA"/>
</dbReference>
<dbReference type="KEGG" id="fpf:DCC35_06795"/>
<accession>A0A4D7JIF6</accession>
<reference evidence="2 3" key="1">
    <citation type="submission" date="2018-04" db="EMBL/GenBank/DDBJ databases">
        <title>Complete genome uncultured novel isolate.</title>
        <authorList>
            <person name="Merlino G."/>
        </authorList>
    </citation>
    <scope>NUCLEOTIDE SEQUENCE [LARGE SCALE GENOMIC DNA]</scope>
    <source>
        <strain evidence="3">R1DC9</strain>
    </source>
</reference>
<gene>
    <name evidence="2" type="ORF">DCC35_06795</name>
</gene>
<feature type="transmembrane region" description="Helical" evidence="1">
    <location>
        <begin position="30"/>
        <end position="56"/>
    </location>
</feature>
<sequence length="130" mass="13531">MHQSLLLIIAGVIGSTITFSLQKAGLNAILSSAIIGLIAGLLSQYTSHSAFAAAMFCGSFVGMSSVNLMPLAAIAFAGGLSGLIFYYSQGILKGFGGKLGTIAFISVGVISIFLIFSKKYVVKLSKLFNR</sequence>
<evidence type="ECO:0000313" key="3">
    <source>
        <dbReference type="Proteomes" id="UP000298616"/>
    </source>
</evidence>
<feature type="transmembrane region" description="Helical" evidence="1">
    <location>
        <begin position="68"/>
        <end position="87"/>
    </location>
</feature>
<keyword evidence="1" id="KW-0472">Membrane</keyword>